<dbReference type="InterPro" id="IPR015590">
    <property type="entry name" value="Aldehyde_DH_dom"/>
</dbReference>
<dbReference type="EMBL" id="JAKRYL010000014">
    <property type="protein sequence ID" value="MCL7748344.1"/>
    <property type="molecule type" value="Genomic_DNA"/>
</dbReference>
<proteinExistence type="predicted"/>
<feature type="domain" description="Aldehyde dehydrogenase" evidence="2">
    <location>
        <begin position="21"/>
        <end position="62"/>
    </location>
</feature>
<comment type="caution">
    <text evidence="3">The sequence shown here is derived from an EMBL/GenBank/DDBJ whole genome shotgun (WGS) entry which is preliminary data.</text>
</comment>
<keyword evidence="1" id="KW-0560">Oxidoreductase</keyword>
<dbReference type="Proteomes" id="UP001139150">
    <property type="component" value="Unassembled WGS sequence"/>
</dbReference>
<protein>
    <submittedName>
        <fullName evidence="3">Aldehyde dehydrogenase family protein</fullName>
    </submittedName>
</protein>
<dbReference type="InterPro" id="IPR016161">
    <property type="entry name" value="Ald_DH/histidinol_DH"/>
</dbReference>
<evidence type="ECO:0000313" key="4">
    <source>
        <dbReference type="Proteomes" id="UP001139150"/>
    </source>
</evidence>
<reference evidence="3" key="1">
    <citation type="submission" date="2022-02" db="EMBL/GenBank/DDBJ databases">
        <title>Halalkalibacter sp. nov. isolated from Lonar Lake, India.</title>
        <authorList>
            <person name="Joshi A."/>
            <person name="Thite S."/>
            <person name="Lodha T."/>
        </authorList>
    </citation>
    <scope>NUCLEOTIDE SEQUENCE</scope>
    <source>
        <strain evidence="3">MEB205</strain>
    </source>
</reference>
<dbReference type="SUPFAM" id="SSF53720">
    <property type="entry name" value="ALDH-like"/>
    <property type="match status" value="1"/>
</dbReference>
<organism evidence="3 4">
    <name type="scientific">Halalkalibacter alkaliphilus</name>
    <dbReference type="NCBI Taxonomy" id="2917993"/>
    <lineage>
        <taxon>Bacteria</taxon>
        <taxon>Bacillati</taxon>
        <taxon>Bacillota</taxon>
        <taxon>Bacilli</taxon>
        <taxon>Bacillales</taxon>
        <taxon>Bacillaceae</taxon>
        <taxon>Halalkalibacter</taxon>
    </lineage>
</organism>
<keyword evidence="4" id="KW-1185">Reference proteome</keyword>
<sequence>MKTVTTAAGIDCRHFINGQYRDSENNKTFINTNPANEEVLGSVAEGGKEEIDLAVAAAKRALNGR</sequence>
<evidence type="ECO:0000256" key="1">
    <source>
        <dbReference type="ARBA" id="ARBA00023002"/>
    </source>
</evidence>
<dbReference type="RefSeq" id="WP_250097230.1">
    <property type="nucleotide sequence ID" value="NZ_JAKRYL010000014.1"/>
</dbReference>
<dbReference type="Pfam" id="PF00171">
    <property type="entry name" value="Aldedh"/>
    <property type="match status" value="1"/>
</dbReference>
<name>A0A9X2I7J1_9BACI</name>
<dbReference type="GO" id="GO:0016491">
    <property type="term" value="F:oxidoreductase activity"/>
    <property type="evidence" value="ECO:0007669"/>
    <property type="project" value="UniProtKB-KW"/>
</dbReference>
<evidence type="ECO:0000313" key="3">
    <source>
        <dbReference type="EMBL" id="MCL7748344.1"/>
    </source>
</evidence>
<gene>
    <name evidence="3" type="ORF">MF646_14540</name>
</gene>
<evidence type="ECO:0000259" key="2">
    <source>
        <dbReference type="Pfam" id="PF00171"/>
    </source>
</evidence>
<dbReference type="AlphaFoldDB" id="A0A9X2I7J1"/>
<dbReference type="Gene3D" id="3.40.605.10">
    <property type="entry name" value="Aldehyde Dehydrogenase, Chain A, domain 1"/>
    <property type="match status" value="1"/>
</dbReference>
<accession>A0A9X2I7J1</accession>
<dbReference type="InterPro" id="IPR016162">
    <property type="entry name" value="Ald_DH_N"/>
</dbReference>
<feature type="non-terminal residue" evidence="3">
    <location>
        <position position="65"/>
    </location>
</feature>